<dbReference type="HOGENOM" id="CLU_1508530_0_0_11"/>
<feature type="compositionally biased region" description="Pro residues" evidence="1">
    <location>
        <begin position="104"/>
        <end position="114"/>
    </location>
</feature>
<evidence type="ECO:0000313" key="3">
    <source>
        <dbReference type="EMBL" id="CCH87734.1"/>
    </source>
</evidence>
<dbReference type="PATRIC" id="fig|477641.3.peg.2191"/>
<dbReference type="EMBL" id="FO203431">
    <property type="protein sequence ID" value="CCH87734.1"/>
    <property type="molecule type" value="Genomic_DNA"/>
</dbReference>
<dbReference type="KEGG" id="mmar:MODMU_2302"/>
<dbReference type="Pfam" id="PF03118">
    <property type="entry name" value="RNA_pol_A_CTD"/>
    <property type="match status" value="1"/>
</dbReference>
<gene>
    <name evidence="3" type="ordered locus">MODMU_2302</name>
</gene>
<reference evidence="3 4" key="1">
    <citation type="journal article" date="2012" name="J. Bacteriol.">
        <title>Genome Sequence of Radiation-Resistant Modestobacter marinus Strain BC501, a Representative Actinobacterium That Thrives on Calcareous Stone Surfaces.</title>
        <authorList>
            <person name="Normand P."/>
            <person name="Gury J."/>
            <person name="Pujic P."/>
            <person name="Chouaia B."/>
            <person name="Crotti E."/>
            <person name="Brusetti L."/>
            <person name="Daffonchio D."/>
            <person name="Vacherie B."/>
            <person name="Barbe V."/>
            <person name="Medigue C."/>
            <person name="Calteau A."/>
            <person name="Ghodhbane-Gtari F."/>
            <person name="Essoussi I."/>
            <person name="Nouioui I."/>
            <person name="Abbassi-Ghozzi I."/>
            <person name="Gtari M."/>
        </authorList>
    </citation>
    <scope>NUCLEOTIDE SEQUENCE [LARGE SCALE GENOMIC DNA]</scope>
    <source>
        <strain evidence="4">BC 501</strain>
    </source>
</reference>
<dbReference type="eggNOG" id="COG0202">
    <property type="taxonomic scope" value="Bacteria"/>
</dbReference>
<dbReference type="STRING" id="477641.MODMU_2302"/>
<dbReference type="GO" id="GO:0003677">
    <property type="term" value="F:DNA binding"/>
    <property type="evidence" value="ECO:0007669"/>
    <property type="project" value="InterPro"/>
</dbReference>
<name>I4EWH1_MODI5</name>
<proteinExistence type="predicted"/>
<keyword evidence="4" id="KW-1185">Reference proteome</keyword>
<dbReference type="Proteomes" id="UP000006461">
    <property type="component" value="Chromosome"/>
</dbReference>
<dbReference type="SUPFAM" id="SSF47789">
    <property type="entry name" value="C-terminal domain of RNA polymerase alpha subunit"/>
    <property type="match status" value="1"/>
</dbReference>
<dbReference type="InterPro" id="IPR011260">
    <property type="entry name" value="RNAP_asu_C"/>
</dbReference>
<dbReference type="Gene3D" id="1.10.150.20">
    <property type="entry name" value="5' to 3' exonuclease, C-terminal subdomain"/>
    <property type="match status" value="1"/>
</dbReference>
<feature type="region of interest" description="Disordered" evidence="1">
    <location>
        <begin position="68"/>
        <end position="122"/>
    </location>
</feature>
<evidence type="ECO:0000313" key="4">
    <source>
        <dbReference type="Proteomes" id="UP000006461"/>
    </source>
</evidence>
<feature type="domain" description="RNA polymerase alpha subunit C-terminal" evidence="2">
    <location>
        <begin position="12"/>
        <end position="64"/>
    </location>
</feature>
<dbReference type="GO" id="GO:0003899">
    <property type="term" value="F:DNA-directed RNA polymerase activity"/>
    <property type="evidence" value="ECO:0007669"/>
    <property type="project" value="InterPro"/>
</dbReference>
<dbReference type="AlphaFoldDB" id="I4EWH1"/>
<organism evidence="3 4">
    <name type="scientific">Modestobacter italicus (strain DSM 44449 / CECT 9708 / BC 501)</name>
    <dbReference type="NCBI Taxonomy" id="2732864"/>
    <lineage>
        <taxon>Bacteria</taxon>
        <taxon>Bacillati</taxon>
        <taxon>Actinomycetota</taxon>
        <taxon>Actinomycetes</taxon>
        <taxon>Geodermatophilales</taxon>
        <taxon>Geodermatophilaceae</taxon>
        <taxon>Modestobacter</taxon>
    </lineage>
</organism>
<dbReference type="GO" id="GO:0006351">
    <property type="term" value="P:DNA-templated transcription"/>
    <property type="evidence" value="ECO:0007669"/>
    <property type="project" value="InterPro"/>
</dbReference>
<sequence>MPIGSPGDEPARSLRELGLPARAVTVLTRAGITDVDRLARLSREELAAVPGLGPGTIAAIRRVLPGAPAPDVEEESPDAPAIPSFDSLRAPRGRSAVDLLTAGPTPPPTPPPAAPATGPRPAEYGDLLRLGVRLACWSLRQPGRLLHRLLGDRG</sequence>
<dbReference type="OrthoDB" id="5198143at2"/>
<protein>
    <recommendedName>
        <fullName evidence="2">RNA polymerase alpha subunit C-terminal domain-containing protein</fullName>
    </recommendedName>
</protein>
<evidence type="ECO:0000259" key="2">
    <source>
        <dbReference type="Pfam" id="PF03118"/>
    </source>
</evidence>
<evidence type="ECO:0000256" key="1">
    <source>
        <dbReference type="SAM" id="MobiDB-lite"/>
    </source>
</evidence>
<dbReference type="OMA" id="ACWSLRQ"/>
<accession>I4EWH1</accession>